<accession>A0A518K9G8</accession>
<dbReference type="KEGG" id="bmei:Spa11_26400"/>
<dbReference type="RefSeq" id="WP_145112841.1">
    <property type="nucleotide sequence ID" value="NZ_CP036349.1"/>
</dbReference>
<evidence type="ECO:0000313" key="5">
    <source>
        <dbReference type="EMBL" id="QDV74437.1"/>
    </source>
</evidence>
<dbReference type="SUPFAM" id="SSF52518">
    <property type="entry name" value="Thiamin diphosphate-binding fold (THDP-binding)"/>
    <property type="match status" value="1"/>
</dbReference>
<keyword evidence="6" id="KW-1185">Reference proteome</keyword>
<dbReference type="Gene3D" id="3.40.50.920">
    <property type="match status" value="1"/>
</dbReference>
<dbReference type="InterPro" id="IPR033248">
    <property type="entry name" value="Transketolase_C"/>
</dbReference>
<name>A0A518K9G8_9BACT</name>
<dbReference type="Pfam" id="PF02779">
    <property type="entry name" value="Transket_pyr"/>
    <property type="match status" value="1"/>
</dbReference>
<evidence type="ECO:0000256" key="2">
    <source>
        <dbReference type="ARBA" id="ARBA00007131"/>
    </source>
</evidence>
<proteinExistence type="inferred from homology"/>
<dbReference type="SUPFAM" id="SSF52922">
    <property type="entry name" value="TK C-terminal domain-like"/>
    <property type="match status" value="1"/>
</dbReference>
<gene>
    <name evidence="5" type="primary">dxs_1</name>
    <name evidence="5" type="ORF">Spa11_26400</name>
</gene>
<reference evidence="5 6" key="1">
    <citation type="submission" date="2019-02" db="EMBL/GenBank/DDBJ databases">
        <title>Deep-cultivation of Planctomycetes and their phenomic and genomic characterization uncovers novel biology.</title>
        <authorList>
            <person name="Wiegand S."/>
            <person name="Jogler M."/>
            <person name="Boedeker C."/>
            <person name="Pinto D."/>
            <person name="Vollmers J."/>
            <person name="Rivas-Marin E."/>
            <person name="Kohn T."/>
            <person name="Peeters S.H."/>
            <person name="Heuer A."/>
            <person name="Rast P."/>
            <person name="Oberbeckmann S."/>
            <person name="Bunk B."/>
            <person name="Jeske O."/>
            <person name="Meyerdierks A."/>
            <person name="Storesund J.E."/>
            <person name="Kallscheuer N."/>
            <person name="Luecker S."/>
            <person name="Lage O.M."/>
            <person name="Pohl T."/>
            <person name="Merkel B.J."/>
            <person name="Hornburger P."/>
            <person name="Mueller R.-W."/>
            <person name="Bruemmer F."/>
            <person name="Labrenz M."/>
            <person name="Spormann A.M."/>
            <person name="Op den Camp H."/>
            <person name="Overmann J."/>
            <person name="Amann R."/>
            <person name="Jetten M.S.M."/>
            <person name="Mascher T."/>
            <person name="Medema M.H."/>
            <person name="Devos D.P."/>
            <person name="Kaster A.-K."/>
            <person name="Ovreas L."/>
            <person name="Rohde M."/>
            <person name="Galperin M.Y."/>
            <person name="Jogler C."/>
        </authorList>
    </citation>
    <scope>NUCLEOTIDE SEQUENCE [LARGE SCALE GENOMIC DNA]</scope>
    <source>
        <strain evidence="5 6">Spa11</strain>
    </source>
</reference>
<comment type="similarity">
    <text evidence="2">Belongs to the transketolase family.</text>
</comment>
<protein>
    <submittedName>
        <fullName evidence="5">1-deoxy-D-xylulose-5-phosphate synthase</fullName>
        <ecNumber evidence="5">2.2.1.7</ecNumber>
    </submittedName>
</protein>
<dbReference type="EC" id="2.2.1.7" evidence="5"/>
<dbReference type="AlphaFoldDB" id="A0A518K9G8"/>
<dbReference type="PANTHER" id="PTHR43825:SF1">
    <property type="entry name" value="TRANSKETOLASE-LIKE PYRIMIDINE-BINDING DOMAIN-CONTAINING PROTEIN"/>
    <property type="match status" value="1"/>
</dbReference>
<dbReference type="InterPro" id="IPR029061">
    <property type="entry name" value="THDP-binding"/>
</dbReference>
<dbReference type="GO" id="GO:0008661">
    <property type="term" value="F:1-deoxy-D-xylulose-5-phosphate synthase activity"/>
    <property type="evidence" value="ECO:0007669"/>
    <property type="project" value="UniProtKB-EC"/>
</dbReference>
<dbReference type="SMART" id="SM00861">
    <property type="entry name" value="Transket_pyr"/>
    <property type="match status" value="1"/>
</dbReference>
<evidence type="ECO:0000256" key="1">
    <source>
        <dbReference type="ARBA" id="ARBA00001964"/>
    </source>
</evidence>
<dbReference type="InterPro" id="IPR009014">
    <property type="entry name" value="Transketo_C/PFOR_II"/>
</dbReference>
<dbReference type="Proteomes" id="UP000316426">
    <property type="component" value="Chromosome"/>
</dbReference>
<feature type="domain" description="Transketolase-like pyrimidine-binding" evidence="4">
    <location>
        <begin position="26"/>
        <end position="192"/>
    </location>
</feature>
<evidence type="ECO:0000313" key="6">
    <source>
        <dbReference type="Proteomes" id="UP000316426"/>
    </source>
</evidence>
<dbReference type="CDD" id="cd07033">
    <property type="entry name" value="TPP_PYR_DXS_TK_like"/>
    <property type="match status" value="1"/>
</dbReference>
<evidence type="ECO:0000256" key="3">
    <source>
        <dbReference type="ARBA" id="ARBA00023052"/>
    </source>
</evidence>
<dbReference type="EMBL" id="CP036349">
    <property type="protein sequence ID" value="QDV74437.1"/>
    <property type="molecule type" value="Genomic_DNA"/>
</dbReference>
<comment type="cofactor">
    <cofactor evidence="1">
        <name>thiamine diphosphate</name>
        <dbReference type="ChEBI" id="CHEBI:58937"/>
    </cofactor>
</comment>
<keyword evidence="3" id="KW-0786">Thiamine pyrophosphate</keyword>
<dbReference type="InterPro" id="IPR051157">
    <property type="entry name" value="PDH/Transketolase"/>
</dbReference>
<dbReference type="Gene3D" id="3.40.50.970">
    <property type="match status" value="1"/>
</dbReference>
<organism evidence="5 6">
    <name type="scientific">Botrimarina mediterranea</name>
    <dbReference type="NCBI Taxonomy" id="2528022"/>
    <lineage>
        <taxon>Bacteria</taxon>
        <taxon>Pseudomonadati</taxon>
        <taxon>Planctomycetota</taxon>
        <taxon>Planctomycetia</taxon>
        <taxon>Pirellulales</taxon>
        <taxon>Lacipirellulaceae</taxon>
        <taxon>Botrimarina</taxon>
    </lineage>
</organism>
<keyword evidence="5" id="KW-0808">Transferase</keyword>
<evidence type="ECO:0000259" key="4">
    <source>
        <dbReference type="SMART" id="SM00861"/>
    </source>
</evidence>
<dbReference type="FunFam" id="3.40.50.970:FF:000129">
    <property type="entry name" value="Transketolase"/>
    <property type="match status" value="1"/>
</dbReference>
<sequence>MSAPAPSLHSAEAKARAERLGLRLGKANLDVFAEALTELATADRNVLAVTSDSRGSGKLKPFGEALPKQIVEVGIAEQNLVGVAAGIASCGKTVFAVSPACFLATRSLEQIKNDVCYSDLPVALVGISAGVSYGALGSTHHSLHDFAALRAIHNVTVLAPADNRETRSSIRWAATHDRPVYLRFGKAALYDLSDEPAPRDPRVASLLRDGDDVALIGAGETVIHCLLAADLLAEHGVESRVLSIPSVKPLDESALLAAGRECRVVLTAEEHSEHGGLGDAVARLLLGAGMTPVFRGVAIPDEDTYTGSQADIFGRYGLSMEGIADRALRALDAARVVL</sequence>
<dbReference type="PANTHER" id="PTHR43825">
    <property type="entry name" value="PYRUVATE DEHYDROGENASE E1 COMPONENT"/>
    <property type="match status" value="1"/>
</dbReference>
<dbReference type="Pfam" id="PF02780">
    <property type="entry name" value="Transketolase_C"/>
    <property type="match status" value="1"/>
</dbReference>
<dbReference type="InterPro" id="IPR005475">
    <property type="entry name" value="Transketolase-like_Pyr-bd"/>
</dbReference>